<comment type="catalytic activity">
    <reaction evidence="18 19">
        <text>UDP-N-acetyl-alpha-D-muramate + NADP(+) = UDP-N-acetyl-3-O-(1-carboxyvinyl)-alpha-D-glucosamine + NADPH + H(+)</text>
        <dbReference type="Rhea" id="RHEA:12248"/>
        <dbReference type="ChEBI" id="CHEBI:15378"/>
        <dbReference type="ChEBI" id="CHEBI:57783"/>
        <dbReference type="ChEBI" id="CHEBI:58349"/>
        <dbReference type="ChEBI" id="CHEBI:68483"/>
        <dbReference type="ChEBI" id="CHEBI:70757"/>
        <dbReference type="EC" id="1.3.1.98"/>
    </reaction>
</comment>
<dbReference type="GO" id="GO:0008762">
    <property type="term" value="F:UDP-N-acetylmuramate dehydrogenase activity"/>
    <property type="evidence" value="ECO:0007669"/>
    <property type="project" value="UniProtKB-UniRule"/>
</dbReference>
<evidence type="ECO:0000313" key="22">
    <source>
        <dbReference type="Proteomes" id="UP000192333"/>
    </source>
</evidence>
<dbReference type="InterPro" id="IPR016166">
    <property type="entry name" value="FAD-bd_PCMH"/>
</dbReference>
<evidence type="ECO:0000256" key="11">
    <source>
        <dbReference type="ARBA" id="ARBA00022857"/>
    </source>
</evidence>
<evidence type="ECO:0000256" key="4">
    <source>
        <dbReference type="ARBA" id="ARBA00004752"/>
    </source>
</evidence>
<evidence type="ECO:0000259" key="20">
    <source>
        <dbReference type="PROSITE" id="PS51387"/>
    </source>
</evidence>
<keyword evidence="12 19" id="KW-0133">Cell shape</keyword>
<dbReference type="SUPFAM" id="SSF56176">
    <property type="entry name" value="FAD-binding/transporter-associated domain-like"/>
    <property type="match status" value="1"/>
</dbReference>
<dbReference type="InterPro" id="IPR006094">
    <property type="entry name" value="Oxid_FAD_bind_N"/>
</dbReference>
<evidence type="ECO:0000256" key="18">
    <source>
        <dbReference type="ARBA" id="ARBA00048914"/>
    </source>
</evidence>
<dbReference type="GO" id="GO:0071949">
    <property type="term" value="F:FAD binding"/>
    <property type="evidence" value="ECO:0007669"/>
    <property type="project" value="InterPro"/>
</dbReference>
<dbReference type="NCBIfam" id="NF000755">
    <property type="entry name" value="PRK00046.1"/>
    <property type="match status" value="1"/>
</dbReference>
<keyword evidence="7 19" id="KW-0963">Cytoplasm</keyword>
<evidence type="ECO:0000256" key="15">
    <source>
        <dbReference type="ARBA" id="ARBA00023306"/>
    </source>
</evidence>
<keyword evidence="10 19" id="KW-0274">FAD</keyword>
<comment type="function">
    <text evidence="2 19">Cell wall formation.</text>
</comment>
<name>A0A1W2H808_9BACT</name>
<evidence type="ECO:0000256" key="19">
    <source>
        <dbReference type="HAMAP-Rule" id="MF_00037"/>
    </source>
</evidence>
<evidence type="ECO:0000256" key="3">
    <source>
        <dbReference type="ARBA" id="ARBA00004496"/>
    </source>
</evidence>
<keyword evidence="22" id="KW-1185">Reference proteome</keyword>
<feature type="domain" description="FAD-binding PCMH-type" evidence="20">
    <location>
        <begin position="41"/>
        <end position="213"/>
    </location>
</feature>
<dbReference type="InterPro" id="IPR003170">
    <property type="entry name" value="MurB"/>
</dbReference>
<dbReference type="GO" id="GO:0005829">
    <property type="term" value="C:cytosol"/>
    <property type="evidence" value="ECO:0007669"/>
    <property type="project" value="TreeGrafter"/>
</dbReference>
<dbReference type="UniPathway" id="UPA00219"/>
<dbReference type="InterPro" id="IPR016167">
    <property type="entry name" value="FAD-bd_PCMH_sub1"/>
</dbReference>
<evidence type="ECO:0000313" key="21">
    <source>
        <dbReference type="EMBL" id="SMD44979.1"/>
    </source>
</evidence>
<dbReference type="HAMAP" id="MF_00037">
    <property type="entry name" value="MurB"/>
    <property type="match status" value="1"/>
</dbReference>
<keyword evidence="16 19" id="KW-0961">Cell wall biogenesis/degradation</keyword>
<evidence type="ECO:0000256" key="7">
    <source>
        <dbReference type="ARBA" id="ARBA00022490"/>
    </source>
</evidence>
<evidence type="ECO:0000256" key="8">
    <source>
        <dbReference type="ARBA" id="ARBA00022618"/>
    </source>
</evidence>
<evidence type="ECO:0000256" key="10">
    <source>
        <dbReference type="ARBA" id="ARBA00022827"/>
    </source>
</evidence>
<evidence type="ECO:0000256" key="12">
    <source>
        <dbReference type="ARBA" id="ARBA00022960"/>
    </source>
</evidence>
<dbReference type="SUPFAM" id="SSF56194">
    <property type="entry name" value="Uridine diphospho-N-Acetylenolpyruvylglucosamine reductase, MurB, C-terminal domain"/>
    <property type="match status" value="1"/>
</dbReference>
<feature type="active site" description="Proton donor" evidence="19">
    <location>
        <position position="263"/>
    </location>
</feature>
<dbReference type="AlphaFoldDB" id="A0A1W2H808"/>
<dbReference type="InterPro" id="IPR016169">
    <property type="entry name" value="FAD-bd_PCMH_sub2"/>
</dbReference>
<accession>A0A1W2H808</accession>
<feature type="active site" evidence="19">
    <location>
        <position position="189"/>
    </location>
</feature>
<sequence length="362" mass="40761">MILVLEQLSFYLIKFLLYSQVHFQAMNIQENISLKPYNTFGIDKKARYFINASSENEIKKALIKAKELGLPVIILGGGSNILLTRDLDSFVLKIDIKGIKILEQSKENIIVEVGAGENWHEFVLHCLHNNWSGVENLSLIPGTVGASPMQNIGAYGIEIKDVFQGLKAINRETLEEEEFDWKACRFGYRESIFKNDLKNKYIITRVIFKLNKIPVFHTEYGAIKETLAEMKVKELSISAISNAVIKIRQSKLPDPKIIGNAGSFFKNPTVSDSLFENLRSTYPNIPGYPNEGGVKIPAAWLIEQTGWKGKKLGNIGVHKQHPLVLVNYGGGDGKDIQQLSEEIQQSVLQKFNVQLQPEVNFL</sequence>
<feature type="active site" evidence="19">
    <location>
        <position position="358"/>
    </location>
</feature>
<dbReference type="InterPro" id="IPR036318">
    <property type="entry name" value="FAD-bd_PCMH-like_sf"/>
</dbReference>
<evidence type="ECO:0000256" key="13">
    <source>
        <dbReference type="ARBA" id="ARBA00022984"/>
    </source>
</evidence>
<dbReference type="PROSITE" id="PS51387">
    <property type="entry name" value="FAD_PCMH"/>
    <property type="match status" value="1"/>
</dbReference>
<gene>
    <name evidence="19" type="primary">murB</name>
    <name evidence="21" type="ORF">SAMN00777080_3617</name>
</gene>
<evidence type="ECO:0000256" key="16">
    <source>
        <dbReference type="ARBA" id="ARBA00023316"/>
    </source>
</evidence>
<dbReference type="InterPro" id="IPR036635">
    <property type="entry name" value="MurB_C_sf"/>
</dbReference>
<dbReference type="GO" id="GO:0051301">
    <property type="term" value="P:cell division"/>
    <property type="evidence" value="ECO:0007669"/>
    <property type="project" value="UniProtKB-KW"/>
</dbReference>
<dbReference type="Proteomes" id="UP000192333">
    <property type="component" value="Chromosome I"/>
</dbReference>
<evidence type="ECO:0000256" key="2">
    <source>
        <dbReference type="ARBA" id="ARBA00003921"/>
    </source>
</evidence>
<comment type="cofactor">
    <cofactor evidence="1 19">
        <name>FAD</name>
        <dbReference type="ChEBI" id="CHEBI:57692"/>
    </cofactor>
</comment>
<dbReference type="Pfam" id="PF02873">
    <property type="entry name" value="MurB_C"/>
    <property type="match status" value="1"/>
</dbReference>
<evidence type="ECO:0000256" key="5">
    <source>
        <dbReference type="ARBA" id="ARBA00012518"/>
    </source>
</evidence>
<dbReference type="Gene3D" id="3.30.465.10">
    <property type="match status" value="1"/>
</dbReference>
<dbReference type="Gene3D" id="3.30.43.10">
    <property type="entry name" value="Uridine Diphospho-n-acetylenolpyruvylglucosamine Reductase, domain 2"/>
    <property type="match status" value="1"/>
</dbReference>
<keyword evidence="11 19" id="KW-0521">NADP</keyword>
<evidence type="ECO:0000256" key="14">
    <source>
        <dbReference type="ARBA" id="ARBA00023002"/>
    </source>
</evidence>
<organism evidence="21 22">
    <name type="scientific">Aquiflexum balticum DSM 16537</name>
    <dbReference type="NCBI Taxonomy" id="758820"/>
    <lineage>
        <taxon>Bacteria</taxon>
        <taxon>Pseudomonadati</taxon>
        <taxon>Bacteroidota</taxon>
        <taxon>Cytophagia</taxon>
        <taxon>Cytophagales</taxon>
        <taxon>Cyclobacteriaceae</taxon>
        <taxon>Aquiflexum</taxon>
    </lineage>
</organism>
<evidence type="ECO:0000256" key="1">
    <source>
        <dbReference type="ARBA" id="ARBA00001974"/>
    </source>
</evidence>
<dbReference type="NCBIfam" id="TIGR00179">
    <property type="entry name" value="murB"/>
    <property type="match status" value="1"/>
</dbReference>
<keyword evidence="15 19" id="KW-0131">Cell cycle</keyword>
<dbReference type="PANTHER" id="PTHR21071:SF4">
    <property type="entry name" value="UDP-N-ACETYLENOLPYRUVOYLGLUCOSAMINE REDUCTASE"/>
    <property type="match status" value="1"/>
</dbReference>
<evidence type="ECO:0000256" key="17">
    <source>
        <dbReference type="ARBA" id="ARBA00031026"/>
    </source>
</evidence>
<protein>
    <recommendedName>
        <fullName evidence="6 19">UDP-N-acetylenolpyruvoylglucosamine reductase</fullName>
        <ecNumber evidence="5 19">1.3.1.98</ecNumber>
    </recommendedName>
    <alternativeName>
        <fullName evidence="17 19">UDP-N-acetylmuramate dehydrogenase</fullName>
    </alternativeName>
</protein>
<keyword evidence="14 19" id="KW-0560">Oxidoreductase</keyword>
<evidence type="ECO:0000256" key="6">
    <source>
        <dbReference type="ARBA" id="ARBA00015188"/>
    </source>
</evidence>
<comment type="similarity">
    <text evidence="19">Belongs to the MurB family.</text>
</comment>
<proteinExistence type="inferred from homology"/>
<dbReference type="InterPro" id="IPR011601">
    <property type="entry name" value="MurB_C"/>
</dbReference>
<dbReference type="GO" id="GO:0071555">
    <property type="term" value="P:cell wall organization"/>
    <property type="evidence" value="ECO:0007669"/>
    <property type="project" value="UniProtKB-KW"/>
</dbReference>
<dbReference type="EMBL" id="LT838813">
    <property type="protein sequence ID" value="SMD44979.1"/>
    <property type="molecule type" value="Genomic_DNA"/>
</dbReference>
<dbReference type="PANTHER" id="PTHR21071">
    <property type="entry name" value="UDP-N-ACETYLENOLPYRUVOYLGLUCOSAMINE REDUCTASE"/>
    <property type="match status" value="1"/>
</dbReference>
<reference evidence="22" key="1">
    <citation type="submission" date="2017-04" db="EMBL/GenBank/DDBJ databases">
        <authorList>
            <person name="Varghese N."/>
            <person name="Submissions S."/>
        </authorList>
    </citation>
    <scope>NUCLEOTIDE SEQUENCE [LARGE SCALE GENOMIC DNA]</scope>
    <source>
        <strain evidence="22">DSM 16537</strain>
    </source>
</reference>
<dbReference type="Pfam" id="PF01565">
    <property type="entry name" value="FAD_binding_4"/>
    <property type="match status" value="1"/>
</dbReference>
<evidence type="ECO:0000256" key="9">
    <source>
        <dbReference type="ARBA" id="ARBA00022630"/>
    </source>
</evidence>
<comment type="subcellular location">
    <subcellularLocation>
        <location evidence="3 19">Cytoplasm</location>
    </subcellularLocation>
</comment>
<keyword evidence="8 19" id="KW-0132">Cell division</keyword>
<dbReference type="Gene3D" id="3.90.78.10">
    <property type="entry name" value="UDP-N-acetylenolpyruvoylglucosamine reductase, C-terminal domain"/>
    <property type="match status" value="1"/>
</dbReference>
<dbReference type="GO" id="GO:0008360">
    <property type="term" value="P:regulation of cell shape"/>
    <property type="evidence" value="ECO:0007669"/>
    <property type="project" value="UniProtKB-KW"/>
</dbReference>
<keyword evidence="13 19" id="KW-0573">Peptidoglycan synthesis</keyword>
<dbReference type="EC" id="1.3.1.98" evidence="5 19"/>
<dbReference type="GO" id="GO:0009252">
    <property type="term" value="P:peptidoglycan biosynthetic process"/>
    <property type="evidence" value="ECO:0007669"/>
    <property type="project" value="UniProtKB-UniRule"/>
</dbReference>
<dbReference type="STRING" id="758820.SAMN00777080_3617"/>
<comment type="pathway">
    <text evidence="4 19">Cell wall biogenesis; peptidoglycan biosynthesis.</text>
</comment>
<keyword evidence="9 19" id="KW-0285">Flavoprotein</keyword>